<keyword evidence="2 8" id="KW-0812">Transmembrane</keyword>
<evidence type="ECO:0000256" key="2">
    <source>
        <dbReference type="ARBA" id="ARBA00022692"/>
    </source>
</evidence>
<sequence>MSNLLDEINYLYFVSGIIAGYGSLIIFVLGIIGNSINILVFSCFSQFNKGASPVFLLFSFVTSQTYLLFLLLPQIISQLSGVDSLVTYLPLCKIRWFVPTGGATISLHCLSLAAFNQYLLVSRNVRHHQWINQRRAVLMSSIVVIYTAGLMSPNLVYYKHIVTAPNKTQCTVIDPIGKTYDVYNGFVIYSLLPIIALSTFSFLTWWNIRKGMVRRAKLERSLARLIFAQIIMVLLASIGFFIRRIYFLYYISTGKSPLQLAQETLFNMIFLLIGHIIHSFSFYTYFITSEVFRQNLLSFFGKRATRVEPTGTRMKTMSRMK</sequence>
<feature type="transmembrane region" description="Helical" evidence="8">
    <location>
        <begin position="136"/>
        <end position="158"/>
    </location>
</feature>
<protein>
    <recommendedName>
        <fullName evidence="9">G-protein coupled receptors family 1 profile domain-containing protein</fullName>
    </recommendedName>
</protein>
<comment type="caution">
    <text evidence="10">The sequence shown here is derived from an EMBL/GenBank/DDBJ whole genome shotgun (WGS) entry which is preliminary data.</text>
</comment>
<evidence type="ECO:0000256" key="8">
    <source>
        <dbReference type="SAM" id="Phobius"/>
    </source>
</evidence>
<dbReference type="GO" id="GO:0004930">
    <property type="term" value="F:G protein-coupled receptor activity"/>
    <property type="evidence" value="ECO:0007669"/>
    <property type="project" value="UniProtKB-KW"/>
</dbReference>
<dbReference type="Pfam" id="PF00001">
    <property type="entry name" value="7tm_1"/>
    <property type="match status" value="1"/>
</dbReference>
<feature type="domain" description="G-protein coupled receptors family 1 profile" evidence="9">
    <location>
        <begin position="33"/>
        <end position="285"/>
    </location>
</feature>
<feature type="transmembrane region" description="Helical" evidence="8">
    <location>
        <begin position="54"/>
        <end position="76"/>
    </location>
</feature>
<comment type="subcellular location">
    <subcellularLocation>
        <location evidence="1">Membrane</location>
        <topology evidence="1">Multi-pass membrane protein</topology>
    </subcellularLocation>
</comment>
<dbReference type="PROSITE" id="PS50262">
    <property type="entry name" value="G_PROTEIN_RECEP_F1_2"/>
    <property type="match status" value="1"/>
</dbReference>
<keyword evidence="5 8" id="KW-0472">Membrane</keyword>
<organism evidence="10 12">
    <name type="scientific">Adineta ricciae</name>
    <name type="common">Rotifer</name>
    <dbReference type="NCBI Taxonomy" id="249248"/>
    <lineage>
        <taxon>Eukaryota</taxon>
        <taxon>Metazoa</taxon>
        <taxon>Spiralia</taxon>
        <taxon>Gnathifera</taxon>
        <taxon>Rotifera</taxon>
        <taxon>Eurotatoria</taxon>
        <taxon>Bdelloidea</taxon>
        <taxon>Adinetida</taxon>
        <taxon>Adinetidae</taxon>
        <taxon>Adineta</taxon>
    </lineage>
</organism>
<dbReference type="CDD" id="cd00637">
    <property type="entry name" value="7tm_classA_rhodopsin-like"/>
    <property type="match status" value="1"/>
</dbReference>
<dbReference type="Proteomes" id="UP000663828">
    <property type="component" value="Unassembled WGS sequence"/>
</dbReference>
<dbReference type="EMBL" id="CAJNOJ010000352">
    <property type="protein sequence ID" value="CAF1413231.1"/>
    <property type="molecule type" value="Genomic_DNA"/>
</dbReference>
<keyword evidence="3 8" id="KW-1133">Transmembrane helix</keyword>
<proteinExistence type="predicted"/>
<dbReference type="Gene3D" id="1.20.1070.10">
    <property type="entry name" value="Rhodopsin 7-helix transmembrane proteins"/>
    <property type="match status" value="1"/>
</dbReference>
<dbReference type="PANTHER" id="PTHR24243">
    <property type="entry name" value="G-PROTEIN COUPLED RECEPTOR"/>
    <property type="match status" value="1"/>
</dbReference>
<name>A0A815G6A2_ADIRI</name>
<feature type="transmembrane region" description="Helical" evidence="8">
    <location>
        <begin position="186"/>
        <end position="206"/>
    </location>
</feature>
<keyword evidence="6" id="KW-0675">Receptor</keyword>
<feature type="transmembrane region" description="Helical" evidence="8">
    <location>
        <begin position="266"/>
        <end position="286"/>
    </location>
</feature>
<keyword evidence="7" id="KW-0807">Transducer</keyword>
<dbReference type="PANTHER" id="PTHR24243:SF233">
    <property type="entry name" value="THYROTROPIN-RELEASING HORMONE RECEPTOR"/>
    <property type="match status" value="1"/>
</dbReference>
<evidence type="ECO:0000256" key="5">
    <source>
        <dbReference type="ARBA" id="ARBA00023136"/>
    </source>
</evidence>
<gene>
    <name evidence="11" type="ORF">EDS130_LOCUS36891</name>
    <name evidence="10" type="ORF">XAT740_LOCUS30606</name>
</gene>
<dbReference type="EMBL" id="CAJNOR010002741">
    <property type="protein sequence ID" value="CAF1334375.1"/>
    <property type="molecule type" value="Genomic_DNA"/>
</dbReference>
<evidence type="ECO:0000256" key="6">
    <source>
        <dbReference type="ARBA" id="ARBA00023170"/>
    </source>
</evidence>
<dbReference type="InterPro" id="IPR000276">
    <property type="entry name" value="GPCR_Rhodpsn"/>
</dbReference>
<feature type="transmembrane region" description="Helical" evidence="8">
    <location>
        <begin position="96"/>
        <end position="115"/>
    </location>
</feature>
<accession>A0A815G6A2</accession>
<evidence type="ECO:0000256" key="4">
    <source>
        <dbReference type="ARBA" id="ARBA00023040"/>
    </source>
</evidence>
<keyword evidence="12" id="KW-1185">Reference proteome</keyword>
<dbReference type="Proteomes" id="UP000663852">
    <property type="component" value="Unassembled WGS sequence"/>
</dbReference>
<evidence type="ECO:0000256" key="1">
    <source>
        <dbReference type="ARBA" id="ARBA00004141"/>
    </source>
</evidence>
<feature type="transmembrane region" description="Helical" evidence="8">
    <location>
        <begin position="226"/>
        <end position="246"/>
    </location>
</feature>
<reference evidence="10" key="1">
    <citation type="submission" date="2021-02" db="EMBL/GenBank/DDBJ databases">
        <authorList>
            <person name="Nowell W R."/>
        </authorList>
    </citation>
    <scope>NUCLEOTIDE SEQUENCE</scope>
</reference>
<evidence type="ECO:0000256" key="7">
    <source>
        <dbReference type="ARBA" id="ARBA00023224"/>
    </source>
</evidence>
<dbReference type="SUPFAM" id="SSF81321">
    <property type="entry name" value="Family A G protein-coupled receptor-like"/>
    <property type="match status" value="1"/>
</dbReference>
<feature type="transmembrane region" description="Helical" evidence="8">
    <location>
        <begin position="12"/>
        <end position="33"/>
    </location>
</feature>
<evidence type="ECO:0000313" key="12">
    <source>
        <dbReference type="Proteomes" id="UP000663828"/>
    </source>
</evidence>
<evidence type="ECO:0000256" key="3">
    <source>
        <dbReference type="ARBA" id="ARBA00022989"/>
    </source>
</evidence>
<dbReference type="AlphaFoldDB" id="A0A815G6A2"/>
<evidence type="ECO:0000313" key="11">
    <source>
        <dbReference type="EMBL" id="CAF1413231.1"/>
    </source>
</evidence>
<evidence type="ECO:0000313" key="10">
    <source>
        <dbReference type="EMBL" id="CAF1334375.1"/>
    </source>
</evidence>
<dbReference type="OrthoDB" id="10356835at2759"/>
<keyword evidence="4" id="KW-0297">G-protein coupled receptor</keyword>
<dbReference type="GO" id="GO:0005886">
    <property type="term" value="C:plasma membrane"/>
    <property type="evidence" value="ECO:0007669"/>
    <property type="project" value="TreeGrafter"/>
</dbReference>
<evidence type="ECO:0000259" key="9">
    <source>
        <dbReference type="PROSITE" id="PS50262"/>
    </source>
</evidence>
<dbReference type="InterPro" id="IPR017452">
    <property type="entry name" value="GPCR_Rhodpsn_7TM"/>
</dbReference>